<dbReference type="Gene3D" id="3.30.160.390">
    <property type="entry name" value="Integrase, DNA-binding domain"/>
    <property type="match status" value="1"/>
</dbReference>
<dbReference type="Pfam" id="PF13356">
    <property type="entry name" value="Arm-DNA-bind_3"/>
    <property type="match status" value="1"/>
</dbReference>
<keyword evidence="9" id="KW-1185">Reference proteome</keyword>
<comment type="caution">
    <text evidence="8">The sequence shown here is derived from an EMBL/GenBank/DDBJ whole genome shotgun (WGS) entry which is preliminary data.</text>
</comment>
<evidence type="ECO:0000259" key="6">
    <source>
        <dbReference type="PROSITE" id="PS51898"/>
    </source>
</evidence>
<dbReference type="InterPro" id="IPR013762">
    <property type="entry name" value="Integrase-like_cat_sf"/>
</dbReference>
<dbReference type="Proteomes" id="UP000244223">
    <property type="component" value="Unassembled WGS sequence"/>
</dbReference>
<dbReference type="PROSITE" id="PS51900">
    <property type="entry name" value="CB"/>
    <property type="match status" value="1"/>
</dbReference>
<evidence type="ECO:0000259" key="7">
    <source>
        <dbReference type="PROSITE" id="PS51900"/>
    </source>
</evidence>
<reference evidence="8 9" key="1">
    <citation type="submission" date="2018-04" db="EMBL/GenBank/DDBJ databases">
        <title>Genomic Encyclopedia of Archaeal and Bacterial Type Strains, Phase II (KMG-II): from individual species to whole genera.</title>
        <authorList>
            <person name="Goeker M."/>
        </authorList>
    </citation>
    <scope>NUCLEOTIDE SEQUENCE [LARGE SCALE GENOMIC DNA]</scope>
    <source>
        <strain evidence="8 9">DSM 5822</strain>
    </source>
</reference>
<evidence type="ECO:0000313" key="9">
    <source>
        <dbReference type="Proteomes" id="UP000244223"/>
    </source>
</evidence>
<proteinExistence type="inferred from homology"/>
<evidence type="ECO:0000256" key="3">
    <source>
        <dbReference type="ARBA" id="ARBA00023125"/>
    </source>
</evidence>
<dbReference type="InterPro" id="IPR050808">
    <property type="entry name" value="Phage_Integrase"/>
</dbReference>
<dbReference type="Gene3D" id="1.10.150.130">
    <property type="match status" value="1"/>
</dbReference>
<dbReference type="RefSeq" id="WP_107866241.1">
    <property type="nucleotide sequence ID" value="NZ_QAON01000012.1"/>
</dbReference>
<accession>A0A2T5IWP7</accession>
<dbReference type="InterPro" id="IPR011010">
    <property type="entry name" value="DNA_brk_join_enz"/>
</dbReference>
<name>A0A2T5IWP7_9GAMM</name>
<dbReference type="InterPro" id="IPR010998">
    <property type="entry name" value="Integrase_recombinase_N"/>
</dbReference>
<dbReference type="GO" id="GO:0015074">
    <property type="term" value="P:DNA integration"/>
    <property type="evidence" value="ECO:0007669"/>
    <property type="project" value="UniProtKB-KW"/>
</dbReference>
<dbReference type="PROSITE" id="PS51898">
    <property type="entry name" value="TYR_RECOMBINASE"/>
    <property type="match status" value="1"/>
</dbReference>
<dbReference type="GO" id="GO:0006310">
    <property type="term" value="P:DNA recombination"/>
    <property type="evidence" value="ECO:0007669"/>
    <property type="project" value="UniProtKB-KW"/>
</dbReference>
<feature type="domain" description="Tyr recombinase" evidence="6">
    <location>
        <begin position="211"/>
        <end position="383"/>
    </location>
</feature>
<dbReference type="GO" id="GO:0003677">
    <property type="term" value="F:DNA binding"/>
    <property type="evidence" value="ECO:0007669"/>
    <property type="project" value="UniProtKB-UniRule"/>
</dbReference>
<dbReference type="InterPro" id="IPR038488">
    <property type="entry name" value="Integrase_DNA-bd_sf"/>
</dbReference>
<dbReference type="InterPro" id="IPR044068">
    <property type="entry name" value="CB"/>
</dbReference>
<evidence type="ECO:0000256" key="5">
    <source>
        <dbReference type="PROSITE-ProRule" id="PRU01248"/>
    </source>
</evidence>
<dbReference type="SUPFAM" id="SSF56349">
    <property type="entry name" value="DNA breaking-rejoining enzymes"/>
    <property type="match status" value="1"/>
</dbReference>
<feature type="domain" description="Core-binding (CB)" evidence="7">
    <location>
        <begin position="99"/>
        <end position="180"/>
    </location>
</feature>
<comment type="similarity">
    <text evidence="1">Belongs to the 'phage' integrase family.</text>
</comment>
<dbReference type="CDD" id="cd00801">
    <property type="entry name" value="INT_P4_C"/>
    <property type="match status" value="1"/>
</dbReference>
<dbReference type="EMBL" id="QAON01000012">
    <property type="protein sequence ID" value="PTQ88357.1"/>
    <property type="molecule type" value="Genomic_DNA"/>
</dbReference>
<dbReference type="Pfam" id="PF00589">
    <property type="entry name" value="Phage_integrase"/>
    <property type="match status" value="1"/>
</dbReference>
<dbReference type="OrthoDB" id="9803188at2"/>
<evidence type="ECO:0000313" key="8">
    <source>
        <dbReference type="EMBL" id="PTQ88357.1"/>
    </source>
</evidence>
<dbReference type="AlphaFoldDB" id="A0A2T5IWP7"/>
<keyword evidence="2" id="KW-0229">DNA integration</keyword>
<keyword evidence="4" id="KW-0233">DNA recombination</keyword>
<dbReference type="Gene3D" id="1.10.443.10">
    <property type="entry name" value="Intergrase catalytic core"/>
    <property type="match status" value="1"/>
</dbReference>
<evidence type="ECO:0000256" key="2">
    <source>
        <dbReference type="ARBA" id="ARBA00022908"/>
    </source>
</evidence>
<gene>
    <name evidence="8" type="ORF">C8N29_1122</name>
</gene>
<protein>
    <submittedName>
        <fullName evidence="8">Integrase</fullName>
    </submittedName>
</protein>
<dbReference type="PANTHER" id="PTHR30629">
    <property type="entry name" value="PROPHAGE INTEGRASE"/>
    <property type="match status" value="1"/>
</dbReference>
<dbReference type="InterPro" id="IPR025166">
    <property type="entry name" value="Integrase_DNA_bind_dom"/>
</dbReference>
<dbReference type="InterPro" id="IPR002104">
    <property type="entry name" value="Integrase_catalytic"/>
</dbReference>
<dbReference type="InterPro" id="IPR053876">
    <property type="entry name" value="Phage_int_M"/>
</dbReference>
<evidence type="ECO:0000256" key="1">
    <source>
        <dbReference type="ARBA" id="ARBA00008857"/>
    </source>
</evidence>
<organism evidence="8 9">
    <name type="scientific">Agitococcus lubricus</name>
    <dbReference type="NCBI Taxonomy" id="1077255"/>
    <lineage>
        <taxon>Bacteria</taxon>
        <taxon>Pseudomonadati</taxon>
        <taxon>Pseudomonadota</taxon>
        <taxon>Gammaproteobacteria</taxon>
        <taxon>Moraxellales</taxon>
        <taxon>Moraxellaceae</taxon>
        <taxon>Agitococcus</taxon>
    </lineage>
</organism>
<keyword evidence="3 5" id="KW-0238">DNA-binding</keyword>
<sequence length="394" mass="44506">MALNKLTATTVAKLNQVGMYGDGGGLWLQIKNGGKSWIFRFMLNGKARSMGLGSVDVCTLAEARAKAHEYRKIIAQGIDPIEQKEEQVRRNMLLAAKSITFTDCAMQYIETQRSGWKNAKHASQWTNTIEKYAMPVFGNLSVSDIDLSLVLRVLEPIWNTKNETASRLRGRIEAILDWATVRGYRQGNNPARWKGHLDVILPSPDKVQNTEHHPALPYRDMAKFMAALRQRKGISSLALHFTILTAARSGEVRGAEWSEIDLESKIWTIPANRMKAGKEHRVPLSSQVCDLLNSIPKFENSNYIFPSVKGDKLSDVTLLAVLRRMEHKDITVHGFRSTFKDWAAETTSFPREVIEHALAHQLKDKAEAAYQRGDLLVKRSKLMQAWSDYCELTV</sequence>
<dbReference type="Pfam" id="PF22022">
    <property type="entry name" value="Phage_int_M"/>
    <property type="match status" value="1"/>
</dbReference>
<evidence type="ECO:0000256" key="4">
    <source>
        <dbReference type="ARBA" id="ARBA00023172"/>
    </source>
</evidence>
<dbReference type="PANTHER" id="PTHR30629:SF2">
    <property type="entry name" value="PROPHAGE INTEGRASE INTS-RELATED"/>
    <property type="match status" value="1"/>
</dbReference>